<evidence type="ECO:0000256" key="4">
    <source>
        <dbReference type="ARBA" id="ARBA00022982"/>
    </source>
</evidence>
<evidence type="ECO:0000256" key="1">
    <source>
        <dbReference type="ARBA" id="ARBA00022448"/>
    </source>
</evidence>
<accession>A0A8T7LR95</accession>
<reference evidence="9" key="2">
    <citation type="journal article" date="2024" name="Nature">
        <title>Anoxygenic phototroph of the Chloroflexota uses a type I reaction centre.</title>
        <authorList>
            <person name="Tsuji J.M."/>
            <person name="Shaw N.A."/>
            <person name="Nagashima S."/>
            <person name="Venkiteswaran J.J."/>
            <person name="Schiff S.L."/>
            <person name="Watanabe T."/>
            <person name="Fukui M."/>
            <person name="Hanada S."/>
            <person name="Tank M."/>
            <person name="Neufeld J.D."/>
        </authorList>
    </citation>
    <scope>NUCLEOTIDE SEQUENCE</scope>
    <source>
        <strain evidence="9">L227-S17</strain>
    </source>
</reference>
<organism evidence="8 10">
    <name type="scientific">Candidatus Chlorohelix allophototropha</name>
    <dbReference type="NCBI Taxonomy" id="3003348"/>
    <lineage>
        <taxon>Bacteria</taxon>
        <taxon>Bacillati</taxon>
        <taxon>Chloroflexota</taxon>
        <taxon>Chloroflexia</taxon>
        <taxon>Candidatus Chloroheliales</taxon>
        <taxon>Candidatus Chloroheliaceae</taxon>
        <taxon>Candidatus Chlorohelix</taxon>
    </lineage>
</organism>
<keyword evidence="5" id="KW-0408">Iron</keyword>
<protein>
    <submittedName>
        <fullName evidence="9">Ethylbenzene dehydrogenase-related protein</fullName>
    </submittedName>
</protein>
<keyword evidence="6" id="KW-0472">Membrane</keyword>
<keyword evidence="6" id="KW-0812">Transmembrane</keyword>
<evidence type="ECO:0000256" key="5">
    <source>
        <dbReference type="ARBA" id="ARBA00023004"/>
    </source>
</evidence>
<proteinExistence type="predicted"/>
<evidence type="ECO:0000256" key="2">
    <source>
        <dbReference type="ARBA" id="ARBA00022617"/>
    </source>
</evidence>
<gene>
    <name evidence="8" type="ORF">HXX08_01615</name>
    <name evidence="9" type="ORF">OZ401_002243</name>
</gene>
<evidence type="ECO:0000313" key="11">
    <source>
        <dbReference type="Proteomes" id="UP001431572"/>
    </source>
</evidence>
<evidence type="ECO:0000256" key="6">
    <source>
        <dbReference type="SAM" id="Phobius"/>
    </source>
</evidence>
<keyword evidence="3" id="KW-0479">Metal-binding</keyword>
<dbReference type="Gene3D" id="2.60.40.1190">
    <property type="match status" value="1"/>
</dbReference>
<dbReference type="AlphaFoldDB" id="A0A8T7LR95"/>
<evidence type="ECO:0000313" key="10">
    <source>
        <dbReference type="Proteomes" id="UP000521676"/>
    </source>
</evidence>
<dbReference type="RefSeq" id="WP_341468331.1">
    <property type="nucleotide sequence ID" value="NZ_CP128399.1"/>
</dbReference>
<feature type="domain" description="Cytochrome c-552/DMSO reductase-like haem-binding" evidence="7">
    <location>
        <begin position="90"/>
        <end position="196"/>
    </location>
</feature>
<dbReference type="Pfam" id="PF09459">
    <property type="entry name" value="EB_dh"/>
    <property type="match status" value="1"/>
</dbReference>
<keyword evidence="6" id="KW-1133">Transmembrane helix</keyword>
<feature type="transmembrane region" description="Helical" evidence="6">
    <location>
        <begin position="28"/>
        <end position="49"/>
    </location>
</feature>
<evidence type="ECO:0000259" key="7">
    <source>
        <dbReference type="Pfam" id="PF09459"/>
    </source>
</evidence>
<dbReference type="GO" id="GO:0046872">
    <property type="term" value="F:metal ion binding"/>
    <property type="evidence" value="ECO:0007669"/>
    <property type="project" value="UniProtKB-KW"/>
</dbReference>
<feature type="transmembrane region" description="Helical" evidence="6">
    <location>
        <begin position="314"/>
        <end position="335"/>
    </location>
</feature>
<evidence type="ECO:0000256" key="3">
    <source>
        <dbReference type="ARBA" id="ARBA00022723"/>
    </source>
</evidence>
<sequence>METVDITDKIQSQLTTSAPVPVHHSNRMYPVAVIGMAFALAMLMWAVNFQPVSADTNKLVALYLPDQGSTFLNPNAPVWDDNATLPGGAKVEAAIVPLSAQFFVKEYGGSVSQIRAKAAHDGKNVAIWLQWKDDSLNTGETVQGTQQTFSDAAAIEFPLDPEQHVGRQAFRCMGQIDALVNIWQWKAERDADITRAQGFEPVLTSGGLKAAKNWVGPNPAYLIDPAKYDPDSKAVYDPVNKTWTLIFMRQEKLSDRKNAVDLVGTKAGDEYGTQVAFAVWDGGQGERLSKKAVSAWVDLTLQQGDKSPQLVSDLINLGLWALVLIGGIFAAWRFLPQANHEK</sequence>
<name>A0A8T7LR95_9CHLR</name>
<dbReference type="GO" id="GO:0020037">
    <property type="term" value="F:heme binding"/>
    <property type="evidence" value="ECO:0007669"/>
    <property type="project" value="InterPro"/>
</dbReference>
<evidence type="ECO:0000313" key="9">
    <source>
        <dbReference type="EMBL" id="WJW66445.1"/>
    </source>
</evidence>
<keyword evidence="11" id="KW-1185">Reference proteome</keyword>
<keyword evidence="4" id="KW-0249">Electron transport</keyword>
<dbReference type="InterPro" id="IPR019020">
    <property type="entry name" value="Cyt-c552/DMSO_Rdtase_haem-bd"/>
</dbReference>
<dbReference type="Proteomes" id="UP001431572">
    <property type="component" value="Chromosome 1"/>
</dbReference>
<dbReference type="EMBL" id="JACATZ010000001">
    <property type="protein sequence ID" value="NWJ44554.1"/>
    <property type="molecule type" value="Genomic_DNA"/>
</dbReference>
<reference evidence="8 10" key="1">
    <citation type="submission" date="2020-06" db="EMBL/GenBank/DDBJ databases">
        <title>Anoxygenic phototrophic Chloroflexota member uses a Type I reaction center.</title>
        <authorList>
            <person name="Tsuji J.M."/>
            <person name="Shaw N.A."/>
            <person name="Nagashima S."/>
            <person name="Venkiteswaran J."/>
            <person name="Schiff S.L."/>
            <person name="Hanada S."/>
            <person name="Tank M."/>
            <person name="Neufeld J.D."/>
        </authorList>
    </citation>
    <scope>NUCLEOTIDE SEQUENCE [LARGE SCALE GENOMIC DNA]</scope>
    <source>
        <strain evidence="8">L227-S17</strain>
    </source>
</reference>
<keyword evidence="1" id="KW-0813">Transport</keyword>
<dbReference type="Proteomes" id="UP000521676">
    <property type="component" value="Unassembled WGS sequence"/>
</dbReference>
<evidence type="ECO:0000313" key="8">
    <source>
        <dbReference type="EMBL" id="NWJ44554.1"/>
    </source>
</evidence>
<dbReference type="EMBL" id="CP128399">
    <property type="protein sequence ID" value="WJW66445.1"/>
    <property type="molecule type" value="Genomic_DNA"/>
</dbReference>
<keyword evidence="2" id="KW-0349">Heme</keyword>